<name>A0A7J5Z3X2_DISMA</name>
<organism evidence="2 3">
    <name type="scientific">Dissostichus mawsoni</name>
    <name type="common">Antarctic cod</name>
    <dbReference type="NCBI Taxonomy" id="36200"/>
    <lineage>
        <taxon>Eukaryota</taxon>
        <taxon>Metazoa</taxon>
        <taxon>Chordata</taxon>
        <taxon>Craniata</taxon>
        <taxon>Vertebrata</taxon>
        <taxon>Euteleostomi</taxon>
        <taxon>Actinopterygii</taxon>
        <taxon>Neopterygii</taxon>
        <taxon>Teleostei</taxon>
        <taxon>Neoteleostei</taxon>
        <taxon>Acanthomorphata</taxon>
        <taxon>Eupercaria</taxon>
        <taxon>Perciformes</taxon>
        <taxon>Notothenioidei</taxon>
        <taxon>Nototheniidae</taxon>
        <taxon>Dissostichus</taxon>
    </lineage>
</organism>
<protein>
    <submittedName>
        <fullName evidence="2">Uncharacterized protein</fullName>
    </submittedName>
</protein>
<keyword evidence="3" id="KW-1185">Reference proteome</keyword>
<gene>
    <name evidence="2" type="ORF">F7725_016210</name>
</gene>
<evidence type="ECO:0000313" key="3">
    <source>
        <dbReference type="Proteomes" id="UP000518266"/>
    </source>
</evidence>
<feature type="region of interest" description="Disordered" evidence="1">
    <location>
        <begin position="1"/>
        <end position="34"/>
    </location>
</feature>
<evidence type="ECO:0000313" key="2">
    <source>
        <dbReference type="EMBL" id="KAF3855487.1"/>
    </source>
</evidence>
<dbReference type="EMBL" id="JAAKFY010000006">
    <property type="protein sequence ID" value="KAF3855487.1"/>
    <property type="molecule type" value="Genomic_DNA"/>
</dbReference>
<sequence>MSCWVFSPPAPGGGVELSETSIKPQKKKKQSVNKPSAGFLSLFLRQKLQHAHMVPRQPMGEGEAEVSVAPGRDYWDGQSSASDAPLSRLQLCNGQVKQAFAAAHTEPEQQNQAEPGQHYAALTRDKTRAKIRFWSGDSSRCRYRFEDGVCVSDLLLARSDNSEYDCWPLDKPNEYNMMDCGGLEMAWLLRPPDTVKSGEPFSVSYSVSAGEAFYRWAVENHIFTHRLTESICGPWIPDDGKIFTHTISTSGKMTQSNWTSKVVLVHSGLTSLIAHIRVGRMQVALEAKSTVEPAVVCGDGVCEEAELCSTCSADCGECPMTPTTKLSIGLPLSCSASASF</sequence>
<dbReference type="OrthoDB" id="302535at2759"/>
<reference evidence="2 3" key="1">
    <citation type="submission" date="2020-03" db="EMBL/GenBank/DDBJ databases">
        <title>Dissostichus mawsoni Genome sequencing and assembly.</title>
        <authorList>
            <person name="Park H."/>
        </authorList>
    </citation>
    <scope>NUCLEOTIDE SEQUENCE [LARGE SCALE GENOMIC DNA]</scope>
    <source>
        <strain evidence="2">DM0001</strain>
        <tissue evidence="2">Muscle</tissue>
    </source>
</reference>
<proteinExistence type="predicted"/>
<evidence type="ECO:0000256" key="1">
    <source>
        <dbReference type="SAM" id="MobiDB-lite"/>
    </source>
</evidence>
<comment type="caution">
    <text evidence="2">The sequence shown here is derived from an EMBL/GenBank/DDBJ whole genome shotgun (WGS) entry which is preliminary data.</text>
</comment>
<dbReference type="AlphaFoldDB" id="A0A7J5Z3X2"/>
<accession>A0A7J5Z3X2</accession>
<dbReference type="Proteomes" id="UP000518266">
    <property type="component" value="Unassembled WGS sequence"/>
</dbReference>